<dbReference type="SUPFAM" id="SSF48239">
    <property type="entry name" value="Terpenoid cyclases/Protein prenyltransferases"/>
    <property type="match status" value="2"/>
</dbReference>
<comment type="caution">
    <text evidence="1">The sequence shown here is derived from an EMBL/GenBank/DDBJ whole genome shotgun (WGS) entry which is preliminary data.</text>
</comment>
<dbReference type="OrthoDB" id="21502at2759"/>
<dbReference type="GO" id="GO:0016104">
    <property type="term" value="P:triterpenoid biosynthetic process"/>
    <property type="evidence" value="ECO:0007669"/>
    <property type="project" value="InterPro"/>
</dbReference>
<dbReference type="GO" id="GO:0005811">
    <property type="term" value="C:lipid droplet"/>
    <property type="evidence" value="ECO:0007669"/>
    <property type="project" value="InterPro"/>
</dbReference>
<dbReference type="PANTHER" id="PTHR11764:SF71">
    <property type="entry name" value="TERPENE CYCLASE_MUTASE FAMILY MEMBER"/>
    <property type="match status" value="1"/>
</dbReference>
<dbReference type="EMBL" id="WJXA01000071">
    <property type="protein sequence ID" value="KAF7116430.1"/>
    <property type="molecule type" value="Genomic_DNA"/>
</dbReference>
<proteinExistence type="predicted"/>
<gene>
    <name evidence="1" type="ORF">RHSIM_RhsimUnG0029500</name>
</gene>
<organism evidence="1 2">
    <name type="scientific">Rhododendron simsii</name>
    <name type="common">Sims's rhododendron</name>
    <dbReference type="NCBI Taxonomy" id="118357"/>
    <lineage>
        <taxon>Eukaryota</taxon>
        <taxon>Viridiplantae</taxon>
        <taxon>Streptophyta</taxon>
        <taxon>Embryophyta</taxon>
        <taxon>Tracheophyta</taxon>
        <taxon>Spermatophyta</taxon>
        <taxon>Magnoliopsida</taxon>
        <taxon>eudicotyledons</taxon>
        <taxon>Gunneridae</taxon>
        <taxon>Pentapetalae</taxon>
        <taxon>asterids</taxon>
        <taxon>Ericales</taxon>
        <taxon>Ericaceae</taxon>
        <taxon>Ericoideae</taxon>
        <taxon>Rhodoreae</taxon>
        <taxon>Rhododendron</taxon>
    </lineage>
</organism>
<dbReference type="GO" id="GO:0042300">
    <property type="term" value="F:beta-amyrin synthase activity"/>
    <property type="evidence" value="ECO:0007669"/>
    <property type="project" value="TreeGrafter"/>
</dbReference>
<accession>A0A834FWQ2</accession>
<dbReference type="PANTHER" id="PTHR11764">
    <property type="entry name" value="TERPENE CYCLASE/MUTASE FAMILY MEMBER"/>
    <property type="match status" value="1"/>
</dbReference>
<evidence type="ECO:0000313" key="2">
    <source>
        <dbReference type="Proteomes" id="UP000626092"/>
    </source>
</evidence>
<protein>
    <submittedName>
        <fullName evidence="1">Uncharacterized protein</fullName>
    </submittedName>
</protein>
<evidence type="ECO:0000313" key="1">
    <source>
        <dbReference type="EMBL" id="KAF7116430.1"/>
    </source>
</evidence>
<dbReference type="Proteomes" id="UP000626092">
    <property type="component" value="Unassembled WGS sequence"/>
</dbReference>
<dbReference type="AlphaFoldDB" id="A0A834FWQ2"/>
<name>A0A834FWQ2_RHOSS</name>
<reference evidence="1" key="1">
    <citation type="submission" date="2019-11" db="EMBL/GenBank/DDBJ databases">
        <authorList>
            <person name="Liu Y."/>
            <person name="Hou J."/>
            <person name="Li T.-Q."/>
            <person name="Guan C.-H."/>
            <person name="Wu X."/>
            <person name="Wu H.-Z."/>
            <person name="Ling F."/>
            <person name="Zhang R."/>
            <person name="Shi X.-G."/>
            <person name="Ren J.-P."/>
            <person name="Chen E.-F."/>
            <person name="Sun J.-M."/>
        </authorList>
    </citation>
    <scope>NUCLEOTIDE SEQUENCE</scope>
    <source>
        <strain evidence="1">Adult_tree_wgs_1</strain>
        <tissue evidence="1">Leaves</tissue>
    </source>
</reference>
<dbReference type="InterPro" id="IPR018333">
    <property type="entry name" value="Squalene_cyclase"/>
</dbReference>
<dbReference type="InterPro" id="IPR008930">
    <property type="entry name" value="Terpenoid_cyclase/PrenylTrfase"/>
</dbReference>
<keyword evidence="2" id="KW-1185">Reference proteome</keyword>
<sequence>MWKLKIAEGKGPYLFSTNNYVGRQIWEFDHDAGTLEEREAVEQARQEYKDNFKKDRTRALPCADLLMRMQLKKENKNIDLSLPAVRLGETEEVKYEAVTTALKKAIRLNRAIQSSDGHWPAENAGPMQIWEFNPDVGAPKEREAIEQARQEYKDNSKKDRTRAPPCADLLMWMQLKKENKNIDLSIAPVKLGETEEVQYEAVTTALRKAIRLNCAIQSSDGHWPTENAGPMFFTRPLVTFPSKQYILAPTAIKWGLLLARTILSTPYFITFRPAISINS</sequence>